<dbReference type="InterPro" id="IPR036396">
    <property type="entry name" value="Cyt_P450_sf"/>
</dbReference>
<keyword evidence="7" id="KW-1133">Transmembrane helix</keyword>
<evidence type="ECO:0000256" key="6">
    <source>
        <dbReference type="PIRSR" id="PIRSR602403-1"/>
    </source>
</evidence>
<feature type="binding site" description="axial binding residue" evidence="6">
    <location>
        <position position="471"/>
    </location>
    <ligand>
        <name>heme</name>
        <dbReference type="ChEBI" id="CHEBI:30413"/>
    </ligand>
    <ligandPart>
        <name>Fe</name>
        <dbReference type="ChEBI" id="CHEBI:18248"/>
    </ligandPart>
</feature>
<dbReference type="AlphaFoldDB" id="A0A4Z1E4K8"/>
<sequence length="555" mass="61937">MDKLGSSSEVAVYALGIIVSLILFALSYQLVLHPLKNYPGPFIAKFTDGYGGYHAVNKRLHLATYLDHLKYGPVYRQAPNRLIFNTSSALRAIYLHPSINKAHIYAHTQFNPQVNIFGTLERERHRQKRKIYGKVLSERSLRSFEPTMSSEIDVFLKLLLDTKNEAVNMSPLCERLTTDVAGQLAFGQPLDTQTEERNRAFPRAMISMNGLVSIFTLPQDAKHDFYSIAGGEVGEGIESLGRSELWAEAVFFIPAGELCQSPESLLLAYWIASKLAFSKALSMLNRSVFSDPYLSVMGIINTKYILPGGTTLSAALSSLFFYLSRHPIAYTLLATEIRDTFSSGLDIKSGAQLSSCKYLRACIDETLRISPPFLATFWREPYSDHTEPFVVDGHVTPRGIMVGVNPYCVMHNEEYFPEPFAFRPERWLTSEEGSFRHQLTSHLLKSTPTEEQNLASMRAAFAPFALGDTGCLGKAMAYHETSLAIATTLWYFDFKKASGEAGKLGEGQPGNMNGRDRVDEYQLLDLAVADHDGPNLVFAPRGEYWQELSDGGLKV</sequence>
<dbReference type="InterPro" id="IPR001128">
    <property type="entry name" value="Cyt_P450"/>
</dbReference>
<dbReference type="OrthoDB" id="1470350at2759"/>
<dbReference type="PANTHER" id="PTHR24305:SF226">
    <property type="entry name" value="CYTOCHROME P450 MONOOXYGENASE"/>
    <property type="match status" value="1"/>
</dbReference>
<reference evidence="8 9" key="1">
    <citation type="submission" date="2017-12" db="EMBL/GenBank/DDBJ databases">
        <title>Comparative genomics of Botrytis spp.</title>
        <authorList>
            <person name="Valero-Jimenez C.A."/>
            <person name="Tapia P."/>
            <person name="Veloso J."/>
            <person name="Silva-Moreno E."/>
            <person name="Staats M."/>
            <person name="Valdes J.H."/>
            <person name="Van Kan J.A.L."/>
        </authorList>
    </citation>
    <scope>NUCLEOTIDE SEQUENCE [LARGE SCALE GENOMIC DNA]</scope>
    <source>
        <strain evidence="8 9">Bt9001</strain>
    </source>
</reference>
<evidence type="ECO:0000256" key="4">
    <source>
        <dbReference type="ARBA" id="ARBA00023004"/>
    </source>
</evidence>
<dbReference type="PANTHER" id="PTHR24305">
    <property type="entry name" value="CYTOCHROME P450"/>
    <property type="match status" value="1"/>
</dbReference>
<feature type="transmembrane region" description="Helical" evidence="7">
    <location>
        <begin position="12"/>
        <end position="32"/>
    </location>
</feature>
<dbReference type="InterPro" id="IPR050121">
    <property type="entry name" value="Cytochrome_P450_monoxygenase"/>
</dbReference>
<evidence type="ECO:0000256" key="1">
    <source>
        <dbReference type="ARBA" id="ARBA00001971"/>
    </source>
</evidence>
<keyword evidence="5" id="KW-0843">Virulence</keyword>
<dbReference type="Proteomes" id="UP000297777">
    <property type="component" value="Unassembled WGS sequence"/>
</dbReference>
<dbReference type="GO" id="GO:0004497">
    <property type="term" value="F:monooxygenase activity"/>
    <property type="evidence" value="ECO:0007669"/>
    <property type="project" value="InterPro"/>
</dbReference>
<dbReference type="GO" id="GO:0005506">
    <property type="term" value="F:iron ion binding"/>
    <property type="evidence" value="ECO:0007669"/>
    <property type="project" value="InterPro"/>
</dbReference>
<accession>A0A4Z1E4K8</accession>
<keyword evidence="7" id="KW-0472">Membrane</keyword>
<dbReference type="SUPFAM" id="SSF48264">
    <property type="entry name" value="Cytochrome P450"/>
    <property type="match status" value="1"/>
</dbReference>
<keyword evidence="7" id="KW-0812">Transmembrane</keyword>
<keyword evidence="9" id="KW-1185">Reference proteome</keyword>
<evidence type="ECO:0000313" key="9">
    <source>
        <dbReference type="Proteomes" id="UP000297777"/>
    </source>
</evidence>
<evidence type="ECO:0000256" key="7">
    <source>
        <dbReference type="SAM" id="Phobius"/>
    </source>
</evidence>
<comment type="caution">
    <text evidence="8">The sequence shown here is derived from an EMBL/GenBank/DDBJ whole genome shotgun (WGS) entry which is preliminary data.</text>
</comment>
<comment type="cofactor">
    <cofactor evidence="1 6">
        <name>heme</name>
        <dbReference type="ChEBI" id="CHEBI:30413"/>
    </cofactor>
</comment>
<evidence type="ECO:0008006" key="10">
    <source>
        <dbReference type="Google" id="ProtNLM"/>
    </source>
</evidence>
<dbReference type="Pfam" id="PF00067">
    <property type="entry name" value="p450"/>
    <property type="match status" value="2"/>
</dbReference>
<dbReference type="InterPro" id="IPR002403">
    <property type="entry name" value="Cyt_P450_E_grp-IV"/>
</dbReference>
<evidence type="ECO:0000256" key="3">
    <source>
        <dbReference type="ARBA" id="ARBA00022723"/>
    </source>
</evidence>
<organism evidence="8 9">
    <name type="scientific">Botrytis tulipae</name>
    <dbReference type="NCBI Taxonomy" id="87230"/>
    <lineage>
        <taxon>Eukaryota</taxon>
        <taxon>Fungi</taxon>
        <taxon>Dikarya</taxon>
        <taxon>Ascomycota</taxon>
        <taxon>Pezizomycotina</taxon>
        <taxon>Leotiomycetes</taxon>
        <taxon>Helotiales</taxon>
        <taxon>Sclerotiniaceae</taxon>
        <taxon>Botrytis</taxon>
    </lineage>
</organism>
<gene>
    <name evidence="8" type="ORF">BTUL_0379g00040</name>
</gene>
<evidence type="ECO:0000256" key="5">
    <source>
        <dbReference type="ARBA" id="ARBA00023026"/>
    </source>
</evidence>
<evidence type="ECO:0000256" key="2">
    <source>
        <dbReference type="ARBA" id="ARBA00010617"/>
    </source>
</evidence>
<evidence type="ECO:0000313" key="8">
    <source>
        <dbReference type="EMBL" id="TGO06954.1"/>
    </source>
</evidence>
<dbReference type="PRINTS" id="PR00465">
    <property type="entry name" value="EP450IV"/>
</dbReference>
<proteinExistence type="inferred from homology"/>
<dbReference type="GO" id="GO:0016705">
    <property type="term" value="F:oxidoreductase activity, acting on paired donors, with incorporation or reduction of molecular oxygen"/>
    <property type="evidence" value="ECO:0007669"/>
    <property type="project" value="InterPro"/>
</dbReference>
<name>A0A4Z1E4K8_9HELO</name>
<keyword evidence="6" id="KW-0349">Heme</keyword>
<keyword evidence="4 6" id="KW-0408">Iron</keyword>
<keyword evidence="3 6" id="KW-0479">Metal-binding</keyword>
<protein>
    <recommendedName>
        <fullName evidence="10">Cytochrome P450</fullName>
    </recommendedName>
</protein>
<dbReference type="Gene3D" id="1.10.630.10">
    <property type="entry name" value="Cytochrome P450"/>
    <property type="match status" value="2"/>
</dbReference>
<dbReference type="EMBL" id="PQXH01000377">
    <property type="protein sequence ID" value="TGO06954.1"/>
    <property type="molecule type" value="Genomic_DNA"/>
</dbReference>
<dbReference type="GO" id="GO:0020037">
    <property type="term" value="F:heme binding"/>
    <property type="evidence" value="ECO:0007669"/>
    <property type="project" value="InterPro"/>
</dbReference>
<comment type="similarity">
    <text evidence="2">Belongs to the cytochrome P450 family.</text>
</comment>